<dbReference type="HAMAP" id="MF_00201">
    <property type="entry name" value="RecO"/>
    <property type="match status" value="1"/>
</dbReference>
<dbReference type="GO" id="GO:0006302">
    <property type="term" value="P:double-strand break repair"/>
    <property type="evidence" value="ECO:0007669"/>
    <property type="project" value="TreeGrafter"/>
</dbReference>
<dbReference type="Gene3D" id="2.40.50.140">
    <property type="entry name" value="Nucleic acid-binding proteins"/>
    <property type="match status" value="1"/>
</dbReference>
<proteinExistence type="inferred from homology"/>
<dbReference type="InterPro" id="IPR037278">
    <property type="entry name" value="ARFGAP/RecO"/>
</dbReference>
<organism evidence="9 10">
    <name type="scientific">Candidatus Falkowbacteria bacterium CG10_big_fil_rev_8_21_14_0_10_37_18</name>
    <dbReference type="NCBI Taxonomy" id="1974562"/>
    <lineage>
        <taxon>Bacteria</taxon>
        <taxon>Candidatus Falkowiibacteriota</taxon>
    </lineage>
</organism>
<dbReference type="InterPro" id="IPR022572">
    <property type="entry name" value="DNA_rep/recomb_RecO_N"/>
</dbReference>
<comment type="function">
    <text evidence="7">Involved in DNA repair and RecF pathway recombination.</text>
</comment>
<evidence type="ECO:0000256" key="1">
    <source>
        <dbReference type="ARBA" id="ARBA00007452"/>
    </source>
</evidence>
<evidence type="ECO:0000256" key="5">
    <source>
        <dbReference type="ARBA" id="ARBA00023204"/>
    </source>
</evidence>
<dbReference type="Proteomes" id="UP000229972">
    <property type="component" value="Unassembled WGS sequence"/>
</dbReference>
<gene>
    <name evidence="7 9" type="primary">recO</name>
    <name evidence="9" type="ORF">COT93_01735</name>
</gene>
<name>A0A2H0V8R5_9BACT</name>
<dbReference type="SUPFAM" id="SSF50249">
    <property type="entry name" value="Nucleic acid-binding proteins"/>
    <property type="match status" value="1"/>
</dbReference>
<evidence type="ECO:0000313" key="10">
    <source>
        <dbReference type="Proteomes" id="UP000229972"/>
    </source>
</evidence>
<evidence type="ECO:0000256" key="4">
    <source>
        <dbReference type="ARBA" id="ARBA00023172"/>
    </source>
</evidence>
<dbReference type="GO" id="GO:0006310">
    <property type="term" value="P:DNA recombination"/>
    <property type="evidence" value="ECO:0007669"/>
    <property type="project" value="UniProtKB-UniRule"/>
</dbReference>
<dbReference type="Gene3D" id="1.20.1440.120">
    <property type="entry name" value="Recombination protein O, C-terminal domain"/>
    <property type="match status" value="1"/>
</dbReference>
<evidence type="ECO:0000256" key="6">
    <source>
        <dbReference type="ARBA" id="ARBA00033409"/>
    </source>
</evidence>
<dbReference type="Pfam" id="PF11967">
    <property type="entry name" value="RecO_N"/>
    <property type="match status" value="1"/>
</dbReference>
<evidence type="ECO:0000313" key="9">
    <source>
        <dbReference type="EMBL" id="PIR95507.1"/>
    </source>
</evidence>
<comment type="similarity">
    <text evidence="1 7">Belongs to the RecO family.</text>
</comment>
<feature type="domain" description="DNA replication/recombination mediator RecO N-terminal" evidence="8">
    <location>
        <begin position="4"/>
        <end position="80"/>
    </location>
</feature>
<dbReference type="AlphaFoldDB" id="A0A2H0V8R5"/>
<dbReference type="Pfam" id="PF02565">
    <property type="entry name" value="RecO_C"/>
    <property type="match status" value="1"/>
</dbReference>
<dbReference type="GO" id="GO:0043590">
    <property type="term" value="C:bacterial nucleoid"/>
    <property type="evidence" value="ECO:0007669"/>
    <property type="project" value="TreeGrafter"/>
</dbReference>
<keyword evidence="3 7" id="KW-0227">DNA damage</keyword>
<reference evidence="10" key="1">
    <citation type="submission" date="2017-09" db="EMBL/GenBank/DDBJ databases">
        <title>Depth-based differentiation of microbial function through sediment-hosted aquifers and enrichment of novel symbionts in the deep terrestrial subsurface.</title>
        <authorList>
            <person name="Probst A.J."/>
            <person name="Ladd B."/>
            <person name="Jarett J.K."/>
            <person name="Geller-Mcgrath D.E."/>
            <person name="Sieber C.M.K."/>
            <person name="Emerson J.B."/>
            <person name="Anantharaman K."/>
            <person name="Thomas B.C."/>
            <person name="Malmstrom R."/>
            <person name="Stieglmeier M."/>
            <person name="Klingl A."/>
            <person name="Woyke T."/>
            <person name="Ryan C.M."/>
            <person name="Banfield J.F."/>
        </authorList>
    </citation>
    <scope>NUCLEOTIDE SEQUENCE [LARGE SCALE GENOMIC DNA]</scope>
</reference>
<dbReference type="NCBIfam" id="TIGR00613">
    <property type="entry name" value="reco"/>
    <property type="match status" value="1"/>
</dbReference>
<dbReference type="SUPFAM" id="SSF57863">
    <property type="entry name" value="ArfGap/RecO-like zinc finger"/>
    <property type="match status" value="1"/>
</dbReference>
<dbReference type="PANTHER" id="PTHR33991">
    <property type="entry name" value="DNA REPAIR PROTEIN RECO"/>
    <property type="match status" value="1"/>
</dbReference>
<sequence>MEATKNSPALILQRRPYREHDSLITAYTLNFGKLSLVARGTKKLRSKLASHLEPLTLANLMIIKGRGFDYIGSALLTDSFSGIRSDLNKLYYAGRVLKLFDRLVRDSQTDGRLFFLLLDWLKFVDAYTDEFSRGVGELLSLHFTWRFLRELGYEPALAKCLICKKELTPGKNYFNLLNGGIVCESCFVNSKGNNSQELGLELTNLLTISDDCVKIIRFIINNPSTLVHKIKINKKLLSELGQLTQGFLNFVNN</sequence>
<evidence type="ECO:0000256" key="7">
    <source>
        <dbReference type="HAMAP-Rule" id="MF_00201"/>
    </source>
</evidence>
<keyword evidence="5 7" id="KW-0234">DNA repair</keyword>
<evidence type="ECO:0000256" key="3">
    <source>
        <dbReference type="ARBA" id="ARBA00022763"/>
    </source>
</evidence>
<dbReference type="InterPro" id="IPR003717">
    <property type="entry name" value="RecO"/>
</dbReference>
<evidence type="ECO:0000256" key="2">
    <source>
        <dbReference type="ARBA" id="ARBA00021310"/>
    </source>
</evidence>
<dbReference type="EMBL" id="PFAL01000017">
    <property type="protein sequence ID" value="PIR95507.1"/>
    <property type="molecule type" value="Genomic_DNA"/>
</dbReference>
<comment type="caution">
    <text evidence="9">The sequence shown here is derived from an EMBL/GenBank/DDBJ whole genome shotgun (WGS) entry which is preliminary data.</text>
</comment>
<accession>A0A2H0V8R5</accession>
<evidence type="ECO:0000259" key="8">
    <source>
        <dbReference type="Pfam" id="PF11967"/>
    </source>
</evidence>
<dbReference type="InterPro" id="IPR012340">
    <property type="entry name" value="NA-bd_OB-fold"/>
</dbReference>
<keyword evidence="4 7" id="KW-0233">DNA recombination</keyword>
<protein>
    <recommendedName>
        <fullName evidence="2 7">DNA repair protein RecO</fullName>
    </recommendedName>
    <alternativeName>
        <fullName evidence="6 7">Recombination protein O</fullName>
    </alternativeName>
</protein>
<dbReference type="PANTHER" id="PTHR33991:SF1">
    <property type="entry name" value="DNA REPAIR PROTEIN RECO"/>
    <property type="match status" value="1"/>
</dbReference>
<dbReference type="InterPro" id="IPR042242">
    <property type="entry name" value="RecO_C"/>
</dbReference>